<evidence type="ECO:0000259" key="2">
    <source>
        <dbReference type="SMART" id="SM00333"/>
    </source>
</evidence>
<dbReference type="SMART" id="SM00333">
    <property type="entry name" value="TUDOR"/>
    <property type="match status" value="1"/>
</dbReference>
<accession>A0A9D3YDR0</accession>
<sequence length="231" mass="25833">MDDSPVWAVGDKCLSPYSGDGKLYSGKISTLKRSAAGIFATVRFDGYGEDDSEDVDVKKLKLVPEKHLDKEKLPKRDTSGGLFSPLQGGQPSNPQHGRYDSDDEEDCLLLLKTERLSGIILEDKLNKSVTPSSHNRKTAKKNCHDDDDHRNNDREIRTPRRRKPKLEILGGQAKYPEQELRSSRKLSDLSSNLEERAVKKALTSPTSDNTTQETDTTNENESDITDKFAGR</sequence>
<evidence type="ECO:0000256" key="1">
    <source>
        <dbReference type="SAM" id="MobiDB-lite"/>
    </source>
</evidence>
<feature type="region of interest" description="Disordered" evidence="1">
    <location>
        <begin position="121"/>
        <end position="231"/>
    </location>
</feature>
<dbReference type="AlphaFoldDB" id="A0A9D3YDR0"/>
<reference evidence="3" key="2">
    <citation type="submission" date="2020-11" db="EMBL/GenBank/DDBJ databases">
        <authorList>
            <person name="McCartney M.A."/>
            <person name="Auch B."/>
            <person name="Kono T."/>
            <person name="Mallez S."/>
            <person name="Becker A."/>
            <person name="Gohl D.M."/>
            <person name="Silverstein K.A.T."/>
            <person name="Koren S."/>
            <person name="Bechman K.B."/>
            <person name="Herman A."/>
            <person name="Abrahante J.E."/>
            <person name="Garbe J."/>
        </authorList>
    </citation>
    <scope>NUCLEOTIDE SEQUENCE</scope>
    <source>
        <strain evidence="3">Duluth1</strain>
        <tissue evidence="3">Whole animal</tissue>
    </source>
</reference>
<gene>
    <name evidence="3" type="ORF">DPMN_084394</name>
</gene>
<organism evidence="3 4">
    <name type="scientific">Dreissena polymorpha</name>
    <name type="common">Zebra mussel</name>
    <name type="synonym">Mytilus polymorpha</name>
    <dbReference type="NCBI Taxonomy" id="45954"/>
    <lineage>
        <taxon>Eukaryota</taxon>
        <taxon>Metazoa</taxon>
        <taxon>Spiralia</taxon>
        <taxon>Lophotrochozoa</taxon>
        <taxon>Mollusca</taxon>
        <taxon>Bivalvia</taxon>
        <taxon>Autobranchia</taxon>
        <taxon>Heteroconchia</taxon>
        <taxon>Euheterodonta</taxon>
        <taxon>Imparidentia</taxon>
        <taxon>Neoheterodontei</taxon>
        <taxon>Myida</taxon>
        <taxon>Dreissenoidea</taxon>
        <taxon>Dreissenidae</taxon>
        <taxon>Dreissena</taxon>
    </lineage>
</organism>
<feature type="compositionally biased region" description="Basic and acidic residues" evidence="1">
    <location>
        <begin position="63"/>
        <end position="78"/>
    </location>
</feature>
<feature type="compositionally biased region" description="Basic and acidic residues" evidence="1">
    <location>
        <begin position="142"/>
        <end position="158"/>
    </location>
</feature>
<feature type="compositionally biased region" description="Basic and acidic residues" evidence="1">
    <location>
        <begin position="176"/>
        <end position="198"/>
    </location>
</feature>
<feature type="region of interest" description="Disordered" evidence="1">
    <location>
        <begin position="63"/>
        <end position="104"/>
    </location>
</feature>
<name>A0A9D3YDR0_DREPO</name>
<feature type="domain" description="Tudor" evidence="2">
    <location>
        <begin position="5"/>
        <end position="68"/>
    </location>
</feature>
<keyword evidence="4" id="KW-1185">Reference proteome</keyword>
<evidence type="ECO:0000313" key="3">
    <source>
        <dbReference type="EMBL" id="KAH3696911.1"/>
    </source>
</evidence>
<feature type="compositionally biased region" description="Low complexity" evidence="1">
    <location>
        <begin position="206"/>
        <end position="215"/>
    </location>
</feature>
<reference evidence="3" key="1">
    <citation type="journal article" date="2019" name="bioRxiv">
        <title>The Genome of the Zebra Mussel, Dreissena polymorpha: A Resource for Invasive Species Research.</title>
        <authorList>
            <person name="McCartney M.A."/>
            <person name="Auch B."/>
            <person name="Kono T."/>
            <person name="Mallez S."/>
            <person name="Zhang Y."/>
            <person name="Obille A."/>
            <person name="Becker A."/>
            <person name="Abrahante J.E."/>
            <person name="Garbe J."/>
            <person name="Badalamenti J.P."/>
            <person name="Herman A."/>
            <person name="Mangelson H."/>
            <person name="Liachko I."/>
            <person name="Sullivan S."/>
            <person name="Sone E.D."/>
            <person name="Koren S."/>
            <person name="Silverstein K.A.T."/>
            <person name="Beckman K.B."/>
            <person name="Gohl D.M."/>
        </authorList>
    </citation>
    <scope>NUCLEOTIDE SEQUENCE</scope>
    <source>
        <strain evidence="3">Duluth1</strain>
        <tissue evidence="3">Whole animal</tissue>
    </source>
</reference>
<dbReference type="EMBL" id="JAIWYP010000016">
    <property type="protein sequence ID" value="KAH3696911.1"/>
    <property type="molecule type" value="Genomic_DNA"/>
</dbReference>
<dbReference type="Proteomes" id="UP000828390">
    <property type="component" value="Unassembled WGS sequence"/>
</dbReference>
<dbReference type="Gene3D" id="2.30.30.140">
    <property type="match status" value="1"/>
</dbReference>
<protein>
    <recommendedName>
        <fullName evidence="2">Tudor domain-containing protein</fullName>
    </recommendedName>
</protein>
<dbReference type="InterPro" id="IPR002999">
    <property type="entry name" value="Tudor"/>
</dbReference>
<evidence type="ECO:0000313" key="4">
    <source>
        <dbReference type="Proteomes" id="UP000828390"/>
    </source>
</evidence>
<proteinExistence type="predicted"/>
<comment type="caution">
    <text evidence="3">The sequence shown here is derived from an EMBL/GenBank/DDBJ whole genome shotgun (WGS) entry which is preliminary data.</text>
</comment>